<dbReference type="SUPFAM" id="SSF47090">
    <property type="entry name" value="PGBD-like"/>
    <property type="match status" value="1"/>
</dbReference>
<dbReference type="Pfam" id="PF01471">
    <property type="entry name" value="PG_binding_1"/>
    <property type="match status" value="1"/>
</dbReference>
<sequence length="137" mass="14445">MNRLTGGLTLAFLTAITIGAAPAAAQPAAADGDLGAAATPTCTVKWDYQPALANRSKNCVLGVGNYGPAVRALQESLRYCYGQKIAIDGDFGRGTRSALITVQRRVKVTADGVYGPNTNKKMKWYTVTGCRYNPSGD</sequence>
<dbReference type="EMBL" id="FMZZ01000001">
    <property type="protein sequence ID" value="SDC23261.1"/>
    <property type="molecule type" value="Genomic_DNA"/>
</dbReference>
<dbReference type="InterPro" id="IPR036365">
    <property type="entry name" value="PGBD-like_sf"/>
</dbReference>
<dbReference type="OrthoDB" id="3828307at2"/>
<keyword evidence="4" id="KW-1185">Reference proteome</keyword>
<dbReference type="Proteomes" id="UP000199501">
    <property type="component" value="Unassembled WGS sequence"/>
</dbReference>
<name>A0A1G6JXB3_9PSEU</name>
<organism evidence="3 4">
    <name type="scientific">Actinokineospora iranica</name>
    <dbReference type="NCBI Taxonomy" id="1271860"/>
    <lineage>
        <taxon>Bacteria</taxon>
        <taxon>Bacillati</taxon>
        <taxon>Actinomycetota</taxon>
        <taxon>Actinomycetes</taxon>
        <taxon>Pseudonocardiales</taxon>
        <taxon>Pseudonocardiaceae</taxon>
        <taxon>Actinokineospora</taxon>
    </lineage>
</organism>
<accession>A0A1G6JXB3</accession>
<dbReference type="InterPro" id="IPR002477">
    <property type="entry name" value="Peptidoglycan-bd-like"/>
</dbReference>
<dbReference type="AlphaFoldDB" id="A0A1G6JXB3"/>
<dbReference type="InterPro" id="IPR036366">
    <property type="entry name" value="PGBDSf"/>
</dbReference>
<reference evidence="4" key="1">
    <citation type="submission" date="2016-10" db="EMBL/GenBank/DDBJ databases">
        <authorList>
            <person name="Varghese N."/>
            <person name="Submissions S."/>
        </authorList>
    </citation>
    <scope>NUCLEOTIDE SEQUENCE [LARGE SCALE GENOMIC DNA]</scope>
    <source>
        <strain evidence="4">IBRC-M 10403</strain>
    </source>
</reference>
<proteinExistence type="predicted"/>
<feature type="domain" description="Peptidoglycan binding-like" evidence="2">
    <location>
        <begin position="67"/>
        <end position="122"/>
    </location>
</feature>
<feature type="chain" id="PRO_5039200412" evidence="1">
    <location>
        <begin position="24"/>
        <end position="137"/>
    </location>
</feature>
<evidence type="ECO:0000313" key="4">
    <source>
        <dbReference type="Proteomes" id="UP000199501"/>
    </source>
</evidence>
<evidence type="ECO:0000259" key="2">
    <source>
        <dbReference type="Pfam" id="PF01471"/>
    </source>
</evidence>
<evidence type="ECO:0000256" key="1">
    <source>
        <dbReference type="SAM" id="SignalP"/>
    </source>
</evidence>
<keyword evidence="1" id="KW-0732">Signal</keyword>
<evidence type="ECO:0000313" key="3">
    <source>
        <dbReference type="EMBL" id="SDC23261.1"/>
    </source>
</evidence>
<gene>
    <name evidence="3" type="ORF">SAMN05216174_101602</name>
</gene>
<dbReference type="Gene3D" id="1.10.101.10">
    <property type="entry name" value="PGBD-like superfamily/PGBD"/>
    <property type="match status" value="1"/>
</dbReference>
<dbReference type="RefSeq" id="WP_091447911.1">
    <property type="nucleotide sequence ID" value="NZ_FMZZ01000001.1"/>
</dbReference>
<feature type="signal peptide" evidence="1">
    <location>
        <begin position="1"/>
        <end position="23"/>
    </location>
</feature>
<protein>
    <submittedName>
        <fullName evidence="3">Putative peptidoglycan binding domain-containing protein</fullName>
    </submittedName>
</protein>